<comment type="caution">
    <text evidence="2">The sequence shown here is derived from an EMBL/GenBank/DDBJ whole genome shotgun (WGS) entry which is preliminary data.</text>
</comment>
<sequence>MVFGRSKPTGQPGEWFYCIKHGKVEEGPECPAKDRLGPYASREEAARALETAAERNQEWREDPRWNDEEPRAEG</sequence>
<name>A0A9W6Q8S3_9ACTN</name>
<dbReference type="RefSeq" id="WP_285738134.1">
    <property type="nucleotide sequence ID" value="NZ_BSSA01000017.1"/>
</dbReference>
<dbReference type="Proteomes" id="UP001165041">
    <property type="component" value="Unassembled WGS sequence"/>
</dbReference>
<evidence type="ECO:0000313" key="2">
    <source>
        <dbReference type="EMBL" id="GLW72435.1"/>
    </source>
</evidence>
<protein>
    <recommendedName>
        <fullName evidence="4">SPOR domain-containing protein</fullName>
    </recommendedName>
</protein>
<gene>
    <name evidence="2" type="ORF">Kpho02_47340</name>
</gene>
<evidence type="ECO:0000313" key="3">
    <source>
        <dbReference type="Proteomes" id="UP001165041"/>
    </source>
</evidence>
<accession>A0A9W6Q8S3</accession>
<dbReference type="AlphaFoldDB" id="A0A9W6Q8S3"/>
<reference evidence="2" key="1">
    <citation type="submission" date="2023-02" db="EMBL/GenBank/DDBJ databases">
        <title>Kitasatospora phosalacinea NBRC 14627.</title>
        <authorList>
            <person name="Ichikawa N."/>
            <person name="Sato H."/>
            <person name="Tonouchi N."/>
        </authorList>
    </citation>
    <scope>NUCLEOTIDE SEQUENCE</scope>
    <source>
        <strain evidence="2">NBRC 14627</strain>
    </source>
</reference>
<evidence type="ECO:0000256" key="1">
    <source>
        <dbReference type="SAM" id="MobiDB-lite"/>
    </source>
</evidence>
<feature type="region of interest" description="Disordered" evidence="1">
    <location>
        <begin position="43"/>
        <end position="74"/>
    </location>
</feature>
<organism evidence="2 3">
    <name type="scientific">Kitasatospora phosalacinea</name>
    <dbReference type="NCBI Taxonomy" id="2065"/>
    <lineage>
        <taxon>Bacteria</taxon>
        <taxon>Bacillati</taxon>
        <taxon>Actinomycetota</taxon>
        <taxon>Actinomycetes</taxon>
        <taxon>Kitasatosporales</taxon>
        <taxon>Streptomycetaceae</taxon>
        <taxon>Kitasatospora</taxon>
    </lineage>
</organism>
<evidence type="ECO:0008006" key="4">
    <source>
        <dbReference type="Google" id="ProtNLM"/>
    </source>
</evidence>
<dbReference type="EMBL" id="BSSA01000017">
    <property type="protein sequence ID" value="GLW72435.1"/>
    <property type="molecule type" value="Genomic_DNA"/>
</dbReference>
<proteinExistence type="predicted"/>